<evidence type="ECO:0000313" key="4">
    <source>
        <dbReference type="Proteomes" id="UP000600565"/>
    </source>
</evidence>
<dbReference type="EMBL" id="JACSPW010000001">
    <property type="protein sequence ID" value="MBD8031551.1"/>
    <property type="molecule type" value="Genomic_DNA"/>
</dbReference>
<protein>
    <submittedName>
        <fullName evidence="3">Class B sortase</fullName>
        <ecNumber evidence="3">3.4.22.71</ecNumber>
    </submittedName>
</protein>
<dbReference type="Pfam" id="PF04203">
    <property type="entry name" value="Sortase"/>
    <property type="match status" value="1"/>
</dbReference>
<dbReference type="InterPro" id="IPR009835">
    <property type="entry name" value="SrtB"/>
</dbReference>
<evidence type="ECO:0000256" key="1">
    <source>
        <dbReference type="ARBA" id="ARBA00022801"/>
    </source>
</evidence>
<comment type="caution">
    <text evidence="3">The sequence shown here is derived from an EMBL/GenBank/DDBJ whole genome shotgun (WGS) entry which is preliminary data.</text>
</comment>
<dbReference type="EC" id="3.4.22.71" evidence="3"/>
<accession>A0ABR8XI00</accession>
<keyword evidence="4" id="KW-1185">Reference proteome</keyword>
<keyword evidence="2" id="KW-0812">Transmembrane</keyword>
<dbReference type="Proteomes" id="UP000600565">
    <property type="component" value="Unassembled WGS sequence"/>
</dbReference>
<dbReference type="NCBIfam" id="TIGR03064">
    <property type="entry name" value="sortase_srtB"/>
    <property type="match status" value="1"/>
</dbReference>
<dbReference type="SUPFAM" id="SSF63817">
    <property type="entry name" value="Sortase"/>
    <property type="match status" value="1"/>
</dbReference>
<organism evidence="3 4">
    <name type="scientific">Solibacillus merdavium</name>
    <dbReference type="NCBI Taxonomy" id="2762218"/>
    <lineage>
        <taxon>Bacteria</taxon>
        <taxon>Bacillati</taxon>
        <taxon>Bacillota</taxon>
        <taxon>Bacilli</taxon>
        <taxon>Bacillales</taxon>
        <taxon>Caryophanaceae</taxon>
        <taxon>Solibacillus</taxon>
    </lineage>
</organism>
<sequence length="227" mass="26531">MRQWIRVLSAVVMIVCAVIVVRHYLGYSEVNEKLEQAQQTMELGELKELQQQNNNIIGWLTLENTRLNNPVLQTDNNEFYLKHNYLDEKSRGGSIFADFRNDVMEDRHTIFYGHVLRNGTMFGDLTKFNEQAYAVEHAVFYYETDANRYALHVFAAYETTTDFYYIETQFTNDTFDQFLLDIQQKSSIKMPVEVANSDKIATFSTCTTSPDDKERFVVHTKVVELEK</sequence>
<evidence type="ECO:0000256" key="2">
    <source>
        <dbReference type="SAM" id="Phobius"/>
    </source>
</evidence>
<dbReference type="Gene3D" id="2.40.260.10">
    <property type="entry name" value="Sortase"/>
    <property type="match status" value="1"/>
</dbReference>
<keyword evidence="2" id="KW-1133">Transmembrane helix</keyword>
<dbReference type="GO" id="GO:0016787">
    <property type="term" value="F:hydrolase activity"/>
    <property type="evidence" value="ECO:0007669"/>
    <property type="project" value="UniProtKB-KW"/>
</dbReference>
<feature type="transmembrane region" description="Helical" evidence="2">
    <location>
        <begin position="7"/>
        <end position="25"/>
    </location>
</feature>
<dbReference type="InterPro" id="IPR023365">
    <property type="entry name" value="Sortase_dom-sf"/>
</dbReference>
<name>A0ABR8XI00_9BACL</name>
<keyword evidence="2" id="KW-0472">Membrane</keyword>
<keyword evidence="1 3" id="KW-0378">Hydrolase</keyword>
<proteinExistence type="predicted"/>
<dbReference type="CDD" id="cd05826">
    <property type="entry name" value="Sortase_B"/>
    <property type="match status" value="1"/>
</dbReference>
<gene>
    <name evidence="3" type="primary">srtB</name>
    <name evidence="3" type="ORF">H9632_00630</name>
</gene>
<reference evidence="3 4" key="1">
    <citation type="submission" date="2020-08" db="EMBL/GenBank/DDBJ databases">
        <title>A Genomic Blueprint of the Chicken Gut Microbiome.</title>
        <authorList>
            <person name="Gilroy R."/>
            <person name="Ravi A."/>
            <person name="Getino M."/>
            <person name="Pursley I."/>
            <person name="Horton D.L."/>
            <person name="Alikhan N.-F."/>
            <person name="Baker D."/>
            <person name="Gharbi K."/>
            <person name="Hall N."/>
            <person name="Watson M."/>
            <person name="Adriaenssens E.M."/>
            <person name="Foster-Nyarko E."/>
            <person name="Jarju S."/>
            <person name="Secka A."/>
            <person name="Antonio M."/>
            <person name="Oren A."/>
            <person name="Chaudhuri R."/>
            <person name="La Ragione R.M."/>
            <person name="Hildebrand F."/>
            <person name="Pallen M.J."/>
        </authorList>
    </citation>
    <scope>NUCLEOTIDE SEQUENCE [LARGE SCALE GENOMIC DNA]</scope>
    <source>
        <strain evidence="3 4">Sa1YVA6</strain>
    </source>
</reference>
<dbReference type="InterPro" id="IPR005754">
    <property type="entry name" value="Sortase"/>
</dbReference>
<evidence type="ECO:0000313" key="3">
    <source>
        <dbReference type="EMBL" id="MBD8031551.1"/>
    </source>
</evidence>